<dbReference type="PANTHER" id="PTHR30543">
    <property type="entry name" value="CHROMATE REDUCTASE"/>
    <property type="match status" value="1"/>
</dbReference>
<dbReference type="GO" id="GO:0010181">
    <property type="term" value="F:FMN binding"/>
    <property type="evidence" value="ECO:0007669"/>
    <property type="project" value="TreeGrafter"/>
</dbReference>
<dbReference type="KEGG" id="roz:CBI38_19950"/>
<dbReference type="GO" id="GO:0016491">
    <property type="term" value="F:oxidoreductase activity"/>
    <property type="evidence" value="ECO:0007669"/>
    <property type="project" value="InterPro"/>
</dbReference>
<keyword evidence="3" id="KW-1185">Reference proteome</keyword>
<sequence length="188" mass="20881">MSEIEPVRLELIIGSTRVGRIAPVVANWFVERARTYPHVELGVIDLLETSLPQNLDDSPATDAFRARVGRAHGFVAVTSEYNHGYPAALKTAFDSVKHEWRAKPIGFVSYGGVSGGLRATEQLRQVVAELHMVSVRQSVSFHQVRKKFDDNGRTTDAAAVDSADRMLAQLVWWARAVRLHRATESYPG</sequence>
<feature type="domain" description="NADPH-dependent FMN reductase-like" evidence="1">
    <location>
        <begin position="9"/>
        <end position="143"/>
    </location>
</feature>
<dbReference type="SUPFAM" id="SSF52218">
    <property type="entry name" value="Flavoproteins"/>
    <property type="match status" value="1"/>
</dbReference>
<proteinExistence type="predicted"/>
<evidence type="ECO:0000259" key="1">
    <source>
        <dbReference type="Pfam" id="PF03358"/>
    </source>
</evidence>
<dbReference type="GO" id="GO:0005829">
    <property type="term" value="C:cytosol"/>
    <property type="evidence" value="ECO:0007669"/>
    <property type="project" value="TreeGrafter"/>
</dbReference>
<dbReference type="EMBL" id="CP021354">
    <property type="protein sequence ID" value="AWK73498.1"/>
    <property type="molecule type" value="Genomic_DNA"/>
</dbReference>
<evidence type="ECO:0000313" key="3">
    <source>
        <dbReference type="Proteomes" id="UP000245711"/>
    </source>
</evidence>
<dbReference type="Pfam" id="PF03358">
    <property type="entry name" value="FMN_red"/>
    <property type="match status" value="1"/>
</dbReference>
<dbReference type="InterPro" id="IPR029039">
    <property type="entry name" value="Flavoprotein-like_sf"/>
</dbReference>
<protein>
    <submittedName>
        <fullName evidence="2">NADPH-dependent FMN reductase</fullName>
    </submittedName>
</protein>
<reference evidence="2 3" key="1">
    <citation type="submission" date="2017-05" db="EMBL/GenBank/DDBJ databases">
        <title>Isolation of Rhodococcus sp. S2-17 biodegrading of BP-3.</title>
        <authorList>
            <person name="Lee Y."/>
            <person name="Kim K.H."/>
            <person name="Chun B.H."/>
            <person name="Jung H.S."/>
            <person name="Jeon C.O."/>
        </authorList>
    </citation>
    <scope>NUCLEOTIDE SEQUENCE [LARGE SCALE GENOMIC DNA]</scope>
    <source>
        <strain evidence="2 3">S2-17</strain>
    </source>
</reference>
<dbReference type="AlphaFoldDB" id="A0A2S2BYB3"/>
<dbReference type="Proteomes" id="UP000245711">
    <property type="component" value="Chromosome"/>
</dbReference>
<gene>
    <name evidence="2" type="ORF">CBI38_19950</name>
</gene>
<dbReference type="RefSeq" id="WP_109331559.1">
    <property type="nucleotide sequence ID" value="NZ_CP021354.1"/>
</dbReference>
<dbReference type="PANTHER" id="PTHR30543:SF21">
    <property type="entry name" value="NAD(P)H-DEPENDENT FMN REDUCTASE LOT6"/>
    <property type="match status" value="1"/>
</dbReference>
<name>A0A2S2BYB3_9NOCA</name>
<dbReference type="InterPro" id="IPR005025">
    <property type="entry name" value="FMN_Rdtase-like_dom"/>
</dbReference>
<accession>A0A2S2BYB3</accession>
<evidence type="ECO:0000313" key="2">
    <source>
        <dbReference type="EMBL" id="AWK73498.1"/>
    </source>
</evidence>
<dbReference type="Gene3D" id="3.40.50.360">
    <property type="match status" value="1"/>
</dbReference>
<organism evidence="2 3">
    <name type="scientific">Rhodococcus oxybenzonivorans</name>
    <dbReference type="NCBI Taxonomy" id="1990687"/>
    <lineage>
        <taxon>Bacteria</taxon>
        <taxon>Bacillati</taxon>
        <taxon>Actinomycetota</taxon>
        <taxon>Actinomycetes</taxon>
        <taxon>Mycobacteriales</taxon>
        <taxon>Nocardiaceae</taxon>
        <taxon>Rhodococcus</taxon>
    </lineage>
</organism>
<dbReference type="InterPro" id="IPR050712">
    <property type="entry name" value="NAD(P)H-dep_reductase"/>
</dbReference>
<dbReference type="OrthoDB" id="9812295at2"/>